<feature type="repeat" description="ANK" evidence="3">
    <location>
        <begin position="350"/>
        <end position="382"/>
    </location>
</feature>
<dbReference type="PRINTS" id="PR01415">
    <property type="entry name" value="ANKYRIN"/>
</dbReference>
<evidence type="ECO:0000256" key="1">
    <source>
        <dbReference type="ARBA" id="ARBA00022737"/>
    </source>
</evidence>
<reference evidence="5" key="1">
    <citation type="submission" date="2013-04" db="EMBL/GenBank/DDBJ databases">
        <authorList>
            <person name="Qu J."/>
            <person name="Murali S.C."/>
            <person name="Bandaranaike D."/>
            <person name="Bellair M."/>
            <person name="Blankenburg K."/>
            <person name="Chao H."/>
            <person name="Dinh H."/>
            <person name="Doddapaneni H."/>
            <person name="Downs B."/>
            <person name="Dugan-Rocha S."/>
            <person name="Elkadiri S."/>
            <person name="Gnanaolivu R.D."/>
            <person name="Hernandez B."/>
            <person name="Javaid M."/>
            <person name="Jayaseelan J.C."/>
            <person name="Lee S."/>
            <person name="Li M."/>
            <person name="Ming W."/>
            <person name="Munidasa M."/>
            <person name="Muniz J."/>
            <person name="Nguyen L."/>
            <person name="Ongeri F."/>
            <person name="Osuji N."/>
            <person name="Pu L.-L."/>
            <person name="Puazo M."/>
            <person name="Qu C."/>
            <person name="Quiroz J."/>
            <person name="Raj R."/>
            <person name="Weissenberger G."/>
            <person name="Xin Y."/>
            <person name="Zou X."/>
            <person name="Han Y."/>
            <person name="Richards S."/>
            <person name="Worley K."/>
            <person name="Muzny D."/>
            <person name="Gibbs R."/>
        </authorList>
    </citation>
    <scope>NUCLEOTIDE SEQUENCE</scope>
    <source>
        <strain evidence="5">Sampled in the wild</strain>
    </source>
</reference>
<feature type="repeat" description="ANK" evidence="3">
    <location>
        <begin position="317"/>
        <end position="349"/>
    </location>
</feature>
<evidence type="ECO:0000256" key="3">
    <source>
        <dbReference type="PROSITE-ProRule" id="PRU00023"/>
    </source>
</evidence>
<comment type="caution">
    <text evidence="5">The sequence shown here is derived from an EMBL/GenBank/DDBJ whole genome shotgun (WGS) entry which is preliminary data.</text>
</comment>
<feature type="compositionally biased region" description="Basic and acidic residues" evidence="4">
    <location>
        <begin position="99"/>
        <end position="115"/>
    </location>
</feature>
<feature type="region of interest" description="Disordered" evidence="4">
    <location>
        <begin position="69"/>
        <end position="122"/>
    </location>
</feature>
<protein>
    <submittedName>
        <fullName evidence="5">Uncharacterized protein</fullName>
    </submittedName>
</protein>
<proteinExistence type="predicted"/>
<feature type="repeat" description="ANK" evidence="3">
    <location>
        <begin position="283"/>
        <end position="315"/>
    </location>
</feature>
<organism evidence="5 6">
    <name type="scientific">Ladona fulva</name>
    <name type="common">Scarce chaser dragonfly</name>
    <name type="synonym">Libellula fulva</name>
    <dbReference type="NCBI Taxonomy" id="123851"/>
    <lineage>
        <taxon>Eukaryota</taxon>
        <taxon>Metazoa</taxon>
        <taxon>Ecdysozoa</taxon>
        <taxon>Arthropoda</taxon>
        <taxon>Hexapoda</taxon>
        <taxon>Insecta</taxon>
        <taxon>Pterygota</taxon>
        <taxon>Palaeoptera</taxon>
        <taxon>Odonata</taxon>
        <taxon>Epiprocta</taxon>
        <taxon>Anisoptera</taxon>
        <taxon>Libelluloidea</taxon>
        <taxon>Libellulidae</taxon>
        <taxon>Ladona</taxon>
    </lineage>
</organism>
<feature type="non-terminal residue" evidence="5">
    <location>
        <position position="384"/>
    </location>
</feature>
<evidence type="ECO:0000313" key="6">
    <source>
        <dbReference type="Proteomes" id="UP000792457"/>
    </source>
</evidence>
<gene>
    <name evidence="5" type="ORF">J437_LFUL012605</name>
</gene>
<dbReference type="Pfam" id="PF13637">
    <property type="entry name" value="Ank_4"/>
    <property type="match status" value="1"/>
</dbReference>
<evidence type="ECO:0000256" key="4">
    <source>
        <dbReference type="SAM" id="MobiDB-lite"/>
    </source>
</evidence>
<dbReference type="PROSITE" id="PS50297">
    <property type="entry name" value="ANK_REP_REGION"/>
    <property type="match status" value="5"/>
</dbReference>
<dbReference type="EMBL" id="KZ308637">
    <property type="protein sequence ID" value="KAG8232645.1"/>
    <property type="molecule type" value="Genomic_DNA"/>
</dbReference>
<dbReference type="PANTHER" id="PTHR24173:SF74">
    <property type="entry name" value="ANKYRIN REPEAT DOMAIN-CONTAINING PROTEIN 16"/>
    <property type="match status" value="1"/>
</dbReference>
<reference evidence="5" key="2">
    <citation type="submission" date="2017-10" db="EMBL/GenBank/DDBJ databases">
        <title>Ladona fulva Genome sequencing and assembly.</title>
        <authorList>
            <person name="Murali S."/>
            <person name="Richards S."/>
            <person name="Bandaranaike D."/>
            <person name="Bellair M."/>
            <person name="Blankenburg K."/>
            <person name="Chao H."/>
            <person name="Dinh H."/>
            <person name="Doddapaneni H."/>
            <person name="Dugan-Rocha S."/>
            <person name="Elkadiri S."/>
            <person name="Gnanaolivu R."/>
            <person name="Hernandez B."/>
            <person name="Skinner E."/>
            <person name="Javaid M."/>
            <person name="Lee S."/>
            <person name="Li M."/>
            <person name="Ming W."/>
            <person name="Munidasa M."/>
            <person name="Muniz J."/>
            <person name="Nguyen L."/>
            <person name="Hughes D."/>
            <person name="Osuji N."/>
            <person name="Pu L.-L."/>
            <person name="Puazo M."/>
            <person name="Qu C."/>
            <person name="Quiroz J."/>
            <person name="Raj R."/>
            <person name="Weissenberger G."/>
            <person name="Xin Y."/>
            <person name="Zou X."/>
            <person name="Han Y."/>
            <person name="Worley K."/>
            <person name="Muzny D."/>
            <person name="Gibbs R."/>
        </authorList>
    </citation>
    <scope>NUCLEOTIDE SEQUENCE</scope>
    <source>
        <strain evidence="5">Sampled in the wild</strain>
    </source>
</reference>
<dbReference type="Pfam" id="PF12796">
    <property type="entry name" value="Ank_2"/>
    <property type="match status" value="2"/>
</dbReference>
<dbReference type="SUPFAM" id="SSF48403">
    <property type="entry name" value="Ankyrin repeat"/>
    <property type="match status" value="1"/>
</dbReference>
<accession>A0A8K0KD01</accession>
<dbReference type="Gene3D" id="1.25.40.20">
    <property type="entry name" value="Ankyrin repeat-containing domain"/>
    <property type="match status" value="3"/>
</dbReference>
<dbReference type="Proteomes" id="UP000792457">
    <property type="component" value="Unassembled WGS sequence"/>
</dbReference>
<dbReference type="PROSITE" id="PS50088">
    <property type="entry name" value="ANK_REPEAT"/>
    <property type="match status" value="5"/>
</dbReference>
<name>A0A8K0KD01_LADFU</name>
<feature type="repeat" description="ANK" evidence="3">
    <location>
        <begin position="250"/>
        <end position="282"/>
    </location>
</feature>
<evidence type="ECO:0000313" key="5">
    <source>
        <dbReference type="EMBL" id="KAG8232645.1"/>
    </source>
</evidence>
<evidence type="ECO:0000256" key="2">
    <source>
        <dbReference type="ARBA" id="ARBA00023043"/>
    </source>
</evidence>
<dbReference type="InterPro" id="IPR036770">
    <property type="entry name" value="Ankyrin_rpt-contain_sf"/>
</dbReference>
<dbReference type="AlphaFoldDB" id="A0A8K0KD01"/>
<dbReference type="SMART" id="SM00248">
    <property type="entry name" value="ANK"/>
    <property type="match status" value="6"/>
</dbReference>
<feature type="repeat" description="ANK" evidence="3">
    <location>
        <begin position="8"/>
        <end position="35"/>
    </location>
</feature>
<keyword evidence="2 3" id="KW-0040">ANK repeat</keyword>
<dbReference type="PANTHER" id="PTHR24173">
    <property type="entry name" value="ANKYRIN REPEAT CONTAINING"/>
    <property type="match status" value="1"/>
</dbReference>
<sequence length="384" mass="41674">MDSLEERLYVAVSKGDLTLVKSLLKQGANVNHICSSGRTPLGTAAQLDNTAILGALLEASRTKQTKCVKEDSDWDHNWSSGSHNNSSRKHRCKKKKVKRDKDPRGGDDHVSEKVAEGSISSPQGIRQNMGYFVYVHDSVVCSGTNKSIVEDVGHTERQNVEDENCNCRRTVGTPEDPRTPDGMDGLEWDSEVVEGECAGEGNPPDREELEWASLYRWYADILDRTGPVLNPSSVSVHRQLKCDADCQDMYGRSAIHYAAEQGQIEALKMLLSAGCRVDVGDTDNVTPLHLAAARDHPEAVELLLSCGAKVNRRTAGDRTSALHLAASRGLCDVVGVLLAGGANVDAPDASDRTPLMLAAARGHCDTVDQLIREGARINTEEIHG</sequence>
<feature type="compositionally biased region" description="Basic residues" evidence="4">
    <location>
        <begin position="86"/>
        <end position="98"/>
    </location>
</feature>
<keyword evidence="6" id="KW-1185">Reference proteome</keyword>
<dbReference type="OrthoDB" id="194358at2759"/>
<keyword evidence="1" id="KW-0677">Repeat</keyword>
<dbReference type="InterPro" id="IPR002110">
    <property type="entry name" value="Ankyrin_rpt"/>
</dbReference>